<dbReference type="SUPFAM" id="SSF55811">
    <property type="entry name" value="Nudix"/>
    <property type="match status" value="1"/>
</dbReference>
<gene>
    <name evidence="4" type="ORF">AKN88_07065</name>
</gene>
<accession>A0A0K1XEX2</accession>
<dbReference type="FunFam" id="3.90.79.10:FF:000006">
    <property type="entry name" value="ADP compounds hydrolase NudE"/>
    <property type="match status" value="1"/>
</dbReference>
<dbReference type="RefSeq" id="WP_053100884.1">
    <property type="nucleotide sequence ID" value="NZ_CP012365.1"/>
</dbReference>
<evidence type="ECO:0000256" key="2">
    <source>
        <dbReference type="ARBA" id="ARBA00022801"/>
    </source>
</evidence>
<dbReference type="PANTHER" id="PTHR11839">
    <property type="entry name" value="UDP/ADP-SUGAR PYROPHOSPHATASE"/>
    <property type="match status" value="1"/>
</dbReference>
<proteinExistence type="predicted"/>
<dbReference type="InterPro" id="IPR015797">
    <property type="entry name" value="NUDIX_hydrolase-like_dom_sf"/>
</dbReference>
<dbReference type="AlphaFoldDB" id="A0A0K1XEX2"/>
<evidence type="ECO:0000313" key="5">
    <source>
        <dbReference type="Proteomes" id="UP000063953"/>
    </source>
</evidence>
<dbReference type="InterPro" id="IPR020084">
    <property type="entry name" value="NUDIX_hydrolase_CS"/>
</dbReference>
<keyword evidence="5" id="KW-1185">Reference proteome</keyword>
<dbReference type="GO" id="GO:0019693">
    <property type="term" value="P:ribose phosphate metabolic process"/>
    <property type="evidence" value="ECO:0007669"/>
    <property type="project" value="TreeGrafter"/>
</dbReference>
<dbReference type="GO" id="GO:0005829">
    <property type="term" value="C:cytosol"/>
    <property type="evidence" value="ECO:0007669"/>
    <property type="project" value="TreeGrafter"/>
</dbReference>
<dbReference type="Proteomes" id="UP000063953">
    <property type="component" value="Chromosome"/>
</dbReference>
<dbReference type="Gene3D" id="3.90.79.10">
    <property type="entry name" value="Nucleoside Triphosphate Pyrophosphohydrolase"/>
    <property type="match status" value="1"/>
</dbReference>
<dbReference type="GO" id="GO:0006753">
    <property type="term" value="P:nucleoside phosphate metabolic process"/>
    <property type="evidence" value="ECO:0007669"/>
    <property type="project" value="TreeGrafter"/>
</dbReference>
<organism evidence="4 5">
    <name type="scientific">Thiopseudomonas alkaliphila</name>
    <dbReference type="NCBI Taxonomy" id="1697053"/>
    <lineage>
        <taxon>Bacteria</taxon>
        <taxon>Pseudomonadati</taxon>
        <taxon>Pseudomonadota</taxon>
        <taxon>Gammaproteobacteria</taxon>
        <taxon>Pseudomonadales</taxon>
        <taxon>Pseudomonadaceae</taxon>
        <taxon>Thiopseudomonas</taxon>
    </lineage>
</organism>
<dbReference type="STRING" id="1697053.AKN87_09460"/>
<dbReference type="EMBL" id="CP012365">
    <property type="protein sequence ID" value="AKX59712.1"/>
    <property type="molecule type" value="Genomic_DNA"/>
</dbReference>
<evidence type="ECO:0000259" key="3">
    <source>
        <dbReference type="PROSITE" id="PS51462"/>
    </source>
</evidence>
<dbReference type="PANTHER" id="PTHR11839:SF12">
    <property type="entry name" value="ADP COMPOUNDS HYDROLASE NUDE"/>
    <property type="match status" value="1"/>
</dbReference>
<dbReference type="InterPro" id="IPR000086">
    <property type="entry name" value="NUDIX_hydrolase_dom"/>
</dbReference>
<feature type="domain" description="Nudix hydrolase" evidence="3">
    <location>
        <begin position="1"/>
        <end position="174"/>
    </location>
</feature>
<protein>
    <submittedName>
        <fullName evidence="4">ADP-ribose diphosphatase</fullName>
    </submittedName>
</protein>
<evidence type="ECO:0000313" key="4">
    <source>
        <dbReference type="EMBL" id="AKX59712.1"/>
    </source>
</evidence>
<dbReference type="Pfam" id="PF00293">
    <property type="entry name" value="NUDIX"/>
    <property type="match status" value="1"/>
</dbReference>
<dbReference type="PATRIC" id="fig|1698449.3.peg.1419"/>
<evidence type="ECO:0000256" key="1">
    <source>
        <dbReference type="ARBA" id="ARBA00001946"/>
    </source>
</evidence>
<comment type="cofactor">
    <cofactor evidence="1">
        <name>Mg(2+)</name>
        <dbReference type="ChEBI" id="CHEBI:18420"/>
    </cofactor>
</comment>
<sequence>MRKKPEILATQEVAKSRLFRVEQLELRFSNGVQRTYERLRGKPGGLGAVMIVAMLDTENFVLIEEYCAGTESYELTLPKGLIDPGEDALMAANRELQEEAGYAARELEWVTELSLSPGYMSQRIQVVLARDLYPSRLEGDEPEPMGVETASLNDLLGLLARPNFSEGRALAALYVVRDLLQQRGLLKPTDVKGAP</sequence>
<keyword evidence="2" id="KW-0378">Hydrolase</keyword>
<name>A0A0K1XEX2_9GAMM</name>
<dbReference type="CDD" id="cd24156">
    <property type="entry name" value="NUDIX_ADPRase_NudE"/>
    <property type="match status" value="1"/>
</dbReference>
<dbReference type="GO" id="GO:0019144">
    <property type="term" value="F:ADP-sugar diphosphatase activity"/>
    <property type="evidence" value="ECO:0007669"/>
    <property type="project" value="TreeGrafter"/>
</dbReference>
<dbReference type="NCBIfam" id="NF008736">
    <property type="entry name" value="PRK11762.1"/>
    <property type="match status" value="1"/>
</dbReference>
<dbReference type="PROSITE" id="PS00893">
    <property type="entry name" value="NUDIX_BOX"/>
    <property type="match status" value="1"/>
</dbReference>
<dbReference type="PROSITE" id="PS51462">
    <property type="entry name" value="NUDIX"/>
    <property type="match status" value="1"/>
</dbReference>
<reference evidence="4 5" key="1">
    <citation type="journal article" date="2015" name="Genome Announc.">
        <title>Genome Sequences of Oblitimonas alkaliphila gen. nov. sp. nov. (Proposed), a Novel Bacterium of the Pseudomonadaceae Family.</title>
        <authorList>
            <person name="Lauer A.C."/>
            <person name="Nicholson A.C."/>
            <person name="Humrighouse B.W."/>
            <person name="Emery B."/>
            <person name="Drobish A."/>
            <person name="Juieng P."/>
            <person name="Loparev V."/>
            <person name="McQuiston J.R."/>
        </authorList>
    </citation>
    <scope>NUCLEOTIDE SEQUENCE [LARGE SCALE GENOMIC DNA]</scope>
    <source>
        <strain evidence="4 5">E5571</strain>
    </source>
</reference>